<keyword evidence="2" id="KW-1185">Reference proteome</keyword>
<comment type="caution">
    <text evidence="1">The sequence shown here is derived from an EMBL/GenBank/DDBJ whole genome shotgun (WGS) entry which is preliminary data.</text>
</comment>
<dbReference type="EMBL" id="BQNB010008894">
    <property type="protein sequence ID" value="GJS55827.1"/>
    <property type="molecule type" value="Genomic_DNA"/>
</dbReference>
<proteinExistence type="predicted"/>
<evidence type="ECO:0000313" key="1">
    <source>
        <dbReference type="EMBL" id="GJS55827.1"/>
    </source>
</evidence>
<accession>A0ABQ4WSJ2</accession>
<evidence type="ECO:0000313" key="2">
    <source>
        <dbReference type="Proteomes" id="UP001151760"/>
    </source>
</evidence>
<reference evidence="1" key="2">
    <citation type="submission" date="2022-01" db="EMBL/GenBank/DDBJ databases">
        <authorList>
            <person name="Yamashiro T."/>
            <person name="Shiraishi A."/>
            <person name="Satake H."/>
            <person name="Nakayama K."/>
        </authorList>
    </citation>
    <scope>NUCLEOTIDE SEQUENCE</scope>
</reference>
<organism evidence="1 2">
    <name type="scientific">Tanacetum coccineum</name>
    <dbReference type="NCBI Taxonomy" id="301880"/>
    <lineage>
        <taxon>Eukaryota</taxon>
        <taxon>Viridiplantae</taxon>
        <taxon>Streptophyta</taxon>
        <taxon>Embryophyta</taxon>
        <taxon>Tracheophyta</taxon>
        <taxon>Spermatophyta</taxon>
        <taxon>Magnoliopsida</taxon>
        <taxon>eudicotyledons</taxon>
        <taxon>Gunneridae</taxon>
        <taxon>Pentapetalae</taxon>
        <taxon>asterids</taxon>
        <taxon>campanulids</taxon>
        <taxon>Asterales</taxon>
        <taxon>Asteraceae</taxon>
        <taxon>Asteroideae</taxon>
        <taxon>Anthemideae</taxon>
        <taxon>Anthemidinae</taxon>
        <taxon>Tanacetum</taxon>
    </lineage>
</organism>
<sequence length="154" mass="17175">MLGSVSVGESDLNLWGVKTIPARLGPYPCRFLSVLLSFIWRSECRPAQGVREPKEMAPESSQVVVISKFDMHIHTSTLTTKELKEAIMEYCIPTDLHPRLPSPELTMDNLPLNVIGIYIEQLEQGGLRIHLSTFFPVRNQTFSGTCLVSADGCK</sequence>
<dbReference type="Proteomes" id="UP001151760">
    <property type="component" value="Unassembled WGS sequence"/>
</dbReference>
<protein>
    <submittedName>
        <fullName evidence="1">Uncharacterized protein</fullName>
    </submittedName>
</protein>
<name>A0ABQ4WSJ2_9ASTR</name>
<reference evidence="1" key="1">
    <citation type="journal article" date="2022" name="Int. J. Mol. Sci.">
        <title>Draft Genome of Tanacetum Coccineum: Genomic Comparison of Closely Related Tanacetum-Family Plants.</title>
        <authorList>
            <person name="Yamashiro T."/>
            <person name="Shiraishi A."/>
            <person name="Nakayama K."/>
            <person name="Satake H."/>
        </authorList>
    </citation>
    <scope>NUCLEOTIDE SEQUENCE</scope>
</reference>
<gene>
    <name evidence="1" type="ORF">Tco_0629189</name>
</gene>